<evidence type="ECO:0000256" key="1">
    <source>
        <dbReference type="SAM" id="SignalP"/>
    </source>
</evidence>
<proteinExistence type="predicted"/>
<keyword evidence="1" id="KW-0732">Signal</keyword>
<evidence type="ECO:0000313" key="2">
    <source>
        <dbReference type="EMBL" id="MBP2187218.1"/>
    </source>
</evidence>
<evidence type="ECO:0000313" key="3">
    <source>
        <dbReference type="Proteomes" id="UP001519325"/>
    </source>
</evidence>
<name>A0ABS4Q695_9NOCA</name>
<dbReference type="Proteomes" id="UP001519325">
    <property type="component" value="Unassembled WGS sequence"/>
</dbReference>
<gene>
    <name evidence="2" type="ORF">BJ987_000119</name>
</gene>
<feature type="signal peptide" evidence="1">
    <location>
        <begin position="1"/>
        <end position="27"/>
    </location>
</feature>
<accession>A0ABS4Q695</accession>
<protein>
    <recommendedName>
        <fullName evidence="4">Secreted protein</fullName>
    </recommendedName>
</protein>
<feature type="chain" id="PRO_5047447912" description="Secreted protein" evidence="1">
    <location>
        <begin position="28"/>
        <end position="80"/>
    </location>
</feature>
<evidence type="ECO:0008006" key="4">
    <source>
        <dbReference type="Google" id="ProtNLM"/>
    </source>
</evidence>
<keyword evidence="3" id="KW-1185">Reference proteome</keyword>
<reference evidence="2 3" key="1">
    <citation type="submission" date="2021-03" db="EMBL/GenBank/DDBJ databases">
        <title>Sequencing the genomes of 1000 actinobacteria strains.</title>
        <authorList>
            <person name="Klenk H.-P."/>
        </authorList>
    </citation>
    <scope>NUCLEOTIDE SEQUENCE [LARGE SCALE GENOMIC DNA]</scope>
    <source>
        <strain evidence="2 3">DSM 45516</strain>
    </source>
</reference>
<dbReference type="RefSeq" id="WP_209883664.1">
    <property type="nucleotide sequence ID" value="NZ_JAGGMR010000001.1"/>
</dbReference>
<sequence>MRRTVSALAAGALATGALALAAPAAHAGAPGQACSRPGATERVFVKVGNVDRKAIIACVNNGNGHVWKVVNWVQPGTSDG</sequence>
<dbReference type="EMBL" id="JAGGMR010000001">
    <property type="protein sequence ID" value="MBP2187218.1"/>
    <property type="molecule type" value="Genomic_DNA"/>
</dbReference>
<organism evidence="2 3">
    <name type="scientific">Nocardia goodfellowii</name>
    <dbReference type="NCBI Taxonomy" id="882446"/>
    <lineage>
        <taxon>Bacteria</taxon>
        <taxon>Bacillati</taxon>
        <taxon>Actinomycetota</taxon>
        <taxon>Actinomycetes</taxon>
        <taxon>Mycobacteriales</taxon>
        <taxon>Nocardiaceae</taxon>
        <taxon>Nocardia</taxon>
    </lineage>
</organism>
<comment type="caution">
    <text evidence="2">The sequence shown here is derived from an EMBL/GenBank/DDBJ whole genome shotgun (WGS) entry which is preliminary data.</text>
</comment>